<dbReference type="Gene3D" id="3.90.550.10">
    <property type="entry name" value="Spore Coat Polysaccharide Biosynthesis Protein SpsA, Chain A"/>
    <property type="match status" value="1"/>
</dbReference>
<evidence type="ECO:0000313" key="4">
    <source>
        <dbReference type="EMBL" id="QYZ69015.1"/>
    </source>
</evidence>
<sequence>MSVGLGSPSHGCQEGEGTGSRAVPPDAATVTVDAVLIGRNEGARLAAALAALEGQVRRVVYVDSGSTDGSVELARAARAEVVALDMGRPFTAARARNAGMAALDPAPEFVLFLDGDCALREGFVATALAAFAEHPRAVVVCGRRRERHPEASVWNRLADDEWNTPVGPARACGGDALMRYAAVKAAGGYRDDLIAGEEPELCLRLIRAGGEVWRVDAEMTWHDAGLLRFGQWWRRMVRTGHAFAEGASLHGGAPERHWLHETRRALAWGVALPVVAVVAGLVSPWGWLLLAAYPAQVLRLALRDGGGRLAWERAVHAVIGRFAEAQGALGFYLSRLRGRRVRLIEYR</sequence>
<dbReference type="SUPFAM" id="SSF53448">
    <property type="entry name" value="Nucleotide-diphospho-sugar transferases"/>
    <property type="match status" value="1"/>
</dbReference>
<protein>
    <submittedName>
        <fullName evidence="4">Glycosyltransferase family 2 protein</fullName>
    </submittedName>
</protein>
<dbReference type="EMBL" id="CP069370">
    <property type="protein sequence ID" value="QYZ69015.1"/>
    <property type="molecule type" value="Genomic_DNA"/>
</dbReference>
<evidence type="ECO:0000256" key="2">
    <source>
        <dbReference type="SAM" id="Phobius"/>
    </source>
</evidence>
<dbReference type="KEGG" id="nsm:JO391_14875"/>
<proteinExistence type="predicted"/>
<reference evidence="4" key="1">
    <citation type="submission" date="2021-02" db="EMBL/GenBank/DDBJ databases">
        <title>Rhodobacter shimadae sp. nov., an aerobic anoxygenic phototrophic bacterium isolated from a hot spring.</title>
        <authorList>
            <person name="Muramatsu S."/>
            <person name="Haruta S."/>
            <person name="Hirose S."/>
            <person name="Hanada S."/>
        </authorList>
    </citation>
    <scope>NUCLEOTIDE SEQUENCE</scope>
    <source>
        <strain evidence="4">N10</strain>
    </source>
</reference>
<dbReference type="InterPro" id="IPR001173">
    <property type="entry name" value="Glyco_trans_2-like"/>
</dbReference>
<dbReference type="PANTHER" id="PTHR43646">
    <property type="entry name" value="GLYCOSYLTRANSFERASE"/>
    <property type="match status" value="1"/>
</dbReference>
<keyword evidence="2" id="KW-0472">Membrane</keyword>
<dbReference type="Proteomes" id="UP000826300">
    <property type="component" value="Chromosome"/>
</dbReference>
<keyword evidence="5" id="KW-1185">Reference proteome</keyword>
<dbReference type="PANTHER" id="PTHR43646:SF6">
    <property type="entry name" value="PRE-MYCOFACTOCIN GLYCOSYLTRANSFERASE"/>
    <property type="match status" value="1"/>
</dbReference>
<keyword evidence="2" id="KW-1133">Transmembrane helix</keyword>
<gene>
    <name evidence="4" type="ORF">JO391_14875</name>
</gene>
<evidence type="ECO:0000256" key="1">
    <source>
        <dbReference type="SAM" id="MobiDB-lite"/>
    </source>
</evidence>
<evidence type="ECO:0000313" key="5">
    <source>
        <dbReference type="Proteomes" id="UP000826300"/>
    </source>
</evidence>
<dbReference type="CDD" id="cd00761">
    <property type="entry name" value="Glyco_tranf_GTA_type"/>
    <property type="match status" value="1"/>
</dbReference>
<name>A0A8G0ZUS6_9RHOB</name>
<dbReference type="InterPro" id="IPR029044">
    <property type="entry name" value="Nucleotide-diphossugar_trans"/>
</dbReference>
<keyword evidence="2" id="KW-0812">Transmembrane</keyword>
<dbReference type="AlphaFoldDB" id="A0A8G0ZUS6"/>
<feature type="domain" description="Glycosyltransferase 2-like" evidence="3">
    <location>
        <begin position="39"/>
        <end position="156"/>
    </location>
</feature>
<accession>A0A8G0ZUS6</accession>
<evidence type="ECO:0000259" key="3">
    <source>
        <dbReference type="Pfam" id="PF00535"/>
    </source>
</evidence>
<dbReference type="Pfam" id="PF00535">
    <property type="entry name" value="Glycos_transf_2"/>
    <property type="match status" value="1"/>
</dbReference>
<organism evidence="4 5">
    <name type="scientific">Neotabrizicola shimadae</name>
    <dbReference type="NCBI Taxonomy" id="2807096"/>
    <lineage>
        <taxon>Bacteria</taxon>
        <taxon>Pseudomonadati</taxon>
        <taxon>Pseudomonadota</taxon>
        <taxon>Alphaproteobacteria</taxon>
        <taxon>Rhodobacterales</taxon>
        <taxon>Paracoccaceae</taxon>
        <taxon>Neotabrizicola</taxon>
    </lineage>
</organism>
<feature type="transmembrane region" description="Helical" evidence="2">
    <location>
        <begin position="265"/>
        <end position="293"/>
    </location>
</feature>
<feature type="region of interest" description="Disordered" evidence="1">
    <location>
        <begin position="1"/>
        <end position="24"/>
    </location>
</feature>